<evidence type="ECO:0000313" key="2">
    <source>
        <dbReference type="EMBL" id="MEN7431241.1"/>
    </source>
</evidence>
<evidence type="ECO:0008006" key="4">
    <source>
        <dbReference type="Google" id="ProtNLM"/>
    </source>
</evidence>
<keyword evidence="1" id="KW-0812">Transmembrane</keyword>
<dbReference type="RefSeq" id="WP_346788575.1">
    <property type="nucleotide sequence ID" value="NZ_JAYFSJ010000007.1"/>
</dbReference>
<dbReference type="SUPFAM" id="SSF55961">
    <property type="entry name" value="Bet v1-like"/>
    <property type="match status" value="1"/>
</dbReference>
<sequence length="247" mass="27896">MTSSNQMAAAAPVQAKPQRRWRKRLLRAGLVLLALAVAAHFAWVYSGSNRWEPSRDQDGVQVWTLKTPGSGLVLVKAHARVKSSLSGMVKLLEDLSSCAEAYCYDGSVIERLPTTPDRYAAYVQFKFDMPLLKTRQYVLLQEHWQDPVSKRLELNIIAAPNRIPRDECCVRIAHLSNHWTITPQPDGWLDIEFTQDTDVGGLPYPLVNPALIESTYQILHGMQGLMNMEKYRNARVPGIRELDTPNT</sequence>
<dbReference type="Proteomes" id="UP001405405">
    <property type="component" value="Unassembled WGS sequence"/>
</dbReference>
<keyword evidence="1" id="KW-0472">Membrane</keyword>
<evidence type="ECO:0000256" key="1">
    <source>
        <dbReference type="SAM" id="Phobius"/>
    </source>
</evidence>
<gene>
    <name evidence="2" type="ORF">VA599_10805</name>
</gene>
<feature type="transmembrane region" description="Helical" evidence="1">
    <location>
        <begin position="25"/>
        <end position="45"/>
    </location>
</feature>
<name>A0ABV0CJA4_9NEIS</name>
<protein>
    <recommendedName>
        <fullName evidence="4">START domain-containing protein</fullName>
    </recommendedName>
</protein>
<proteinExistence type="predicted"/>
<evidence type="ECO:0000313" key="3">
    <source>
        <dbReference type="Proteomes" id="UP001405405"/>
    </source>
</evidence>
<organism evidence="2 3">
    <name type="scientific">Chromobacterium indicum</name>
    <dbReference type="NCBI Taxonomy" id="3110228"/>
    <lineage>
        <taxon>Bacteria</taxon>
        <taxon>Pseudomonadati</taxon>
        <taxon>Pseudomonadota</taxon>
        <taxon>Betaproteobacteria</taxon>
        <taxon>Neisseriales</taxon>
        <taxon>Chromobacteriaceae</taxon>
        <taxon>Chromobacterium</taxon>
    </lineage>
</organism>
<dbReference type="EMBL" id="JAYFSJ010000007">
    <property type="protein sequence ID" value="MEN7431241.1"/>
    <property type="molecule type" value="Genomic_DNA"/>
</dbReference>
<keyword evidence="1" id="KW-1133">Transmembrane helix</keyword>
<dbReference type="InterPro" id="IPR023393">
    <property type="entry name" value="START-like_dom_sf"/>
</dbReference>
<dbReference type="Gene3D" id="3.30.530.20">
    <property type="match status" value="1"/>
</dbReference>
<accession>A0ABV0CJA4</accession>
<keyword evidence="3" id="KW-1185">Reference proteome</keyword>
<comment type="caution">
    <text evidence="2">The sequence shown here is derived from an EMBL/GenBank/DDBJ whole genome shotgun (WGS) entry which is preliminary data.</text>
</comment>
<reference evidence="2 3" key="1">
    <citation type="submission" date="2023-12" db="EMBL/GenBank/DDBJ databases">
        <title>Chromobacterium sp. strain TRC.1.1.SA producing antimicrobial pigment.</title>
        <authorList>
            <person name="Verma N."/>
            <person name="Choksket S."/>
            <person name="Pinnaka A.K."/>
            <person name="Korpole S."/>
        </authorList>
    </citation>
    <scope>NUCLEOTIDE SEQUENCE [LARGE SCALE GENOMIC DNA]</scope>
    <source>
        <strain evidence="2 3">TRC1.1.SA</strain>
    </source>
</reference>